<comment type="caution">
    <text evidence="5">The sequence shown here is derived from an EMBL/GenBank/DDBJ whole genome shotgun (WGS) entry which is preliminary data.</text>
</comment>
<dbReference type="RefSeq" id="WP_349230682.1">
    <property type="nucleotide sequence ID" value="NZ_JBBMFK010000001.1"/>
</dbReference>
<evidence type="ECO:0000313" key="6">
    <source>
        <dbReference type="Proteomes" id="UP001464378"/>
    </source>
</evidence>
<dbReference type="InterPro" id="IPR043594">
    <property type="entry name" value="HMGL"/>
</dbReference>
<dbReference type="Pfam" id="PF00682">
    <property type="entry name" value="HMGL-like"/>
    <property type="match status" value="1"/>
</dbReference>
<comment type="similarity">
    <text evidence="1">Belongs to the HMG-CoA lyase family.</text>
</comment>
<dbReference type="PANTHER" id="PTHR42738">
    <property type="entry name" value="HYDROXYMETHYLGLUTARYL-COA LYASE"/>
    <property type="match status" value="1"/>
</dbReference>
<dbReference type="PANTHER" id="PTHR42738:SF7">
    <property type="entry name" value="HYDROXYMETHYLGLUTARYL-COA LYASE"/>
    <property type="match status" value="1"/>
</dbReference>
<evidence type="ECO:0000256" key="1">
    <source>
        <dbReference type="ARBA" id="ARBA00009405"/>
    </source>
</evidence>
<dbReference type="GO" id="GO:0016829">
    <property type="term" value="F:lyase activity"/>
    <property type="evidence" value="ECO:0007669"/>
    <property type="project" value="UniProtKB-KW"/>
</dbReference>
<feature type="domain" description="Pyruvate carboxyltransferase" evidence="4">
    <location>
        <begin position="7"/>
        <end position="273"/>
    </location>
</feature>
<keyword evidence="6" id="KW-1185">Reference proteome</keyword>
<keyword evidence="2" id="KW-0479">Metal-binding</keyword>
<dbReference type="SUPFAM" id="SSF51569">
    <property type="entry name" value="Aldolase"/>
    <property type="match status" value="1"/>
</dbReference>
<sequence length="300" mass="32271">MAESRKIRLVEVGPRDGLQNLKDYLPVREKLALIDGLIQAGVSHLQITSFVSPKAIPQMQDAEEVARTCLERYPQADLFALVPNLRGAQTAQRLGMKKVANVISLSESHNKANINRTRAQSLEELSRIRDSLPELEVCVDVATAFGCPFEGRPARQALLDFVGQVHQLGVRTFCLCDTIGVADPAQVRGSLTAVKAAFPDSAFQVHIHDTRNMGMVNTLAAIECGAGGVQSTLGGLGGCPFAPGASGNTATEDLVYMLHLMGYDTGIDFDRLLALAKSFHAAVPGNYSSHHIHIAQNPCC</sequence>
<protein>
    <submittedName>
        <fullName evidence="5">Hydroxymethylglutaryl-CoA lyase</fullName>
    </submittedName>
</protein>
<proteinExistence type="inferred from homology"/>
<evidence type="ECO:0000313" key="5">
    <source>
        <dbReference type="EMBL" id="MEQ2442001.1"/>
    </source>
</evidence>
<dbReference type="PROSITE" id="PS50991">
    <property type="entry name" value="PYR_CT"/>
    <property type="match status" value="1"/>
</dbReference>
<accession>A0ABV1E6B9</accession>
<name>A0ABV1E6B9_9FIRM</name>
<evidence type="ECO:0000259" key="4">
    <source>
        <dbReference type="PROSITE" id="PS50991"/>
    </source>
</evidence>
<keyword evidence="3 5" id="KW-0456">Lyase</keyword>
<dbReference type="InterPro" id="IPR000891">
    <property type="entry name" value="PYR_CT"/>
</dbReference>
<dbReference type="Gene3D" id="3.20.20.70">
    <property type="entry name" value="Aldolase class I"/>
    <property type="match status" value="1"/>
</dbReference>
<dbReference type="NCBIfam" id="NF004283">
    <property type="entry name" value="PRK05692.1"/>
    <property type="match status" value="1"/>
</dbReference>
<dbReference type="EMBL" id="JBBMFK010000001">
    <property type="protein sequence ID" value="MEQ2442001.1"/>
    <property type="molecule type" value="Genomic_DNA"/>
</dbReference>
<dbReference type="CDD" id="cd07938">
    <property type="entry name" value="DRE_TIM_HMGL"/>
    <property type="match status" value="1"/>
</dbReference>
<evidence type="ECO:0000256" key="3">
    <source>
        <dbReference type="ARBA" id="ARBA00023239"/>
    </source>
</evidence>
<reference evidence="5 6" key="1">
    <citation type="submission" date="2024-03" db="EMBL/GenBank/DDBJ databases">
        <title>Human intestinal bacterial collection.</title>
        <authorList>
            <person name="Pauvert C."/>
            <person name="Hitch T.C.A."/>
            <person name="Clavel T."/>
        </authorList>
    </citation>
    <scope>NUCLEOTIDE SEQUENCE [LARGE SCALE GENOMIC DNA]</scope>
    <source>
        <strain evidence="5 6">CLA-AP-H29</strain>
    </source>
</reference>
<organism evidence="5 6">
    <name type="scientific">Pseudoflavonifractor intestinihominis</name>
    <dbReference type="NCBI Taxonomy" id="3133171"/>
    <lineage>
        <taxon>Bacteria</taxon>
        <taxon>Bacillati</taxon>
        <taxon>Bacillota</taxon>
        <taxon>Clostridia</taxon>
        <taxon>Eubacteriales</taxon>
        <taxon>Oscillospiraceae</taxon>
        <taxon>Pseudoflavonifractor</taxon>
    </lineage>
</organism>
<gene>
    <name evidence="5" type="ORF">WMO64_00780</name>
</gene>
<dbReference type="Proteomes" id="UP001464378">
    <property type="component" value="Unassembled WGS sequence"/>
</dbReference>
<dbReference type="InterPro" id="IPR013785">
    <property type="entry name" value="Aldolase_TIM"/>
</dbReference>
<evidence type="ECO:0000256" key="2">
    <source>
        <dbReference type="ARBA" id="ARBA00022723"/>
    </source>
</evidence>